<feature type="region of interest" description="Disordered" evidence="1">
    <location>
        <begin position="1"/>
        <end position="35"/>
    </location>
</feature>
<accession>A0A2S0MIV2</accession>
<dbReference type="KEGG" id="otk:C6570_17350"/>
<gene>
    <name evidence="2" type="ORF">C6570_17350</name>
</gene>
<evidence type="ECO:0000313" key="3">
    <source>
        <dbReference type="Proteomes" id="UP000239709"/>
    </source>
</evidence>
<sequence>MSSFAPLTSLPTGLATPAAGWDRARPASGGAASTGDAAQQFGFVGDRQAARLLTVPPASGDNAAQLEARFLNCLFQR</sequence>
<dbReference type="Proteomes" id="UP000239709">
    <property type="component" value="Chromosome"/>
</dbReference>
<feature type="compositionally biased region" description="Polar residues" evidence="1">
    <location>
        <begin position="1"/>
        <end position="11"/>
    </location>
</feature>
<protein>
    <submittedName>
        <fullName evidence="2">Uncharacterized protein</fullName>
    </submittedName>
</protein>
<reference evidence="2 3" key="1">
    <citation type="submission" date="2018-03" db="EMBL/GenBank/DDBJ databases">
        <title>Genome sequencing of Ottowia sp.</title>
        <authorList>
            <person name="Kim S.-J."/>
            <person name="Heo J."/>
            <person name="Kwon S.-W."/>
        </authorList>
    </citation>
    <scope>NUCLEOTIDE SEQUENCE [LARGE SCALE GENOMIC DNA]</scope>
    <source>
        <strain evidence="2 3">KADR8-3</strain>
    </source>
</reference>
<dbReference type="EMBL" id="CP027666">
    <property type="protein sequence ID" value="AVO35786.1"/>
    <property type="molecule type" value="Genomic_DNA"/>
</dbReference>
<dbReference type="AlphaFoldDB" id="A0A2S0MIV2"/>
<name>A0A2S0MIV2_9BURK</name>
<dbReference type="RefSeq" id="WP_106704331.1">
    <property type="nucleotide sequence ID" value="NZ_CP027666.1"/>
</dbReference>
<keyword evidence="3" id="KW-1185">Reference proteome</keyword>
<dbReference type="OrthoDB" id="9873406at2"/>
<proteinExistence type="predicted"/>
<organism evidence="2 3">
    <name type="scientific">Ottowia oryzae</name>
    <dbReference type="NCBI Taxonomy" id="2109914"/>
    <lineage>
        <taxon>Bacteria</taxon>
        <taxon>Pseudomonadati</taxon>
        <taxon>Pseudomonadota</taxon>
        <taxon>Betaproteobacteria</taxon>
        <taxon>Burkholderiales</taxon>
        <taxon>Comamonadaceae</taxon>
        <taxon>Ottowia</taxon>
    </lineage>
</organism>
<evidence type="ECO:0000313" key="2">
    <source>
        <dbReference type="EMBL" id="AVO35786.1"/>
    </source>
</evidence>
<evidence type="ECO:0000256" key="1">
    <source>
        <dbReference type="SAM" id="MobiDB-lite"/>
    </source>
</evidence>